<feature type="chain" id="PRO_5006867806" description="DUF5648 domain-containing protein" evidence="1">
    <location>
        <begin position="21"/>
        <end position="166"/>
    </location>
</feature>
<comment type="caution">
    <text evidence="3">The sequence shown here is derived from an EMBL/GenBank/DDBJ whole genome shotgun (WGS) entry which is preliminary data.</text>
</comment>
<protein>
    <recommendedName>
        <fullName evidence="2">DUF5648 domain-containing protein</fullName>
    </recommendedName>
</protein>
<organism evidence="3 4">
    <name type="scientific">Trichinella nelsoni</name>
    <dbReference type="NCBI Taxonomy" id="6336"/>
    <lineage>
        <taxon>Eukaryota</taxon>
        <taxon>Metazoa</taxon>
        <taxon>Ecdysozoa</taxon>
        <taxon>Nematoda</taxon>
        <taxon>Enoplea</taxon>
        <taxon>Dorylaimia</taxon>
        <taxon>Trichinellida</taxon>
        <taxon>Trichinellidae</taxon>
        <taxon>Trichinella</taxon>
    </lineage>
</organism>
<evidence type="ECO:0000313" key="3">
    <source>
        <dbReference type="EMBL" id="KRX13196.1"/>
    </source>
</evidence>
<dbReference type="InterPro" id="IPR043708">
    <property type="entry name" value="DUF5648"/>
</dbReference>
<proteinExistence type="predicted"/>
<reference evidence="3 4" key="1">
    <citation type="submission" date="2015-01" db="EMBL/GenBank/DDBJ databases">
        <title>Evolution of Trichinella species and genotypes.</title>
        <authorList>
            <person name="Korhonen P.K."/>
            <person name="Edoardo P."/>
            <person name="Giuseppe L.R."/>
            <person name="Gasser R.B."/>
        </authorList>
    </citation>
    <scope>NUCLEOTIDE SEQUENCE [LARGE SCALE GENOMIC DNA]</scope>
    <source>
        <strain evidence="3">ISS37</strain>
    </source>
</reference>
<gene>
    <name evidence="3" type="ORF">T07_12605</name>
</gene>
<feature type="domain" description="DUF5648" evidence="2">
    <location>
        <begin position="40"/>
        <end position="162"/>
    </location>
</feature>
<accession>A0A0V0RFD8</accession>
<dbReference type="EMBL" id="JYDL01000216">
    <property type="protein sequence ID" value="KRX13196.1"/>
    <property type="molecule type" value="Genomic_DNA"/>
</dbReference>
<dbReference type="Proteomes" id="UP000054630">
    <property type="component" value="Unassembled WGS sequence"/>
</dbReference>
<name>A0A0V0RFD8_9BILA</name>
<sequence length="166" mass="18045">MIRTLLYLFASLSVLKTTSSCGSLPANDELQTVRRFTSGNDNQLSTATTIAGYSDNGVVGRWAKAQQSACPYLRPIRGLTGPGGFHLYVMDDALYNQRRNEGYSDMGPVGYGVTGVGVCNASVPIYQFRKAGATFVHQVTQSQLSTYLPQRSGWIWEGISFAIFAA</sequence>
<dbReference type="Pfam" id="PF18885">
    <property type="entry name" value="DUF5648"/>
    <property type="match status" value="1"/>
</dbReference>
<feature type="signal peptide" evidence="1">
    <location>
        <begin position="1"/>
        <end position="20"/>
    </location>
</feature>
<keyword evidence="1" id="KW-0732">Signal</keyword>
<dbReference type="OrthoDB" id="5915614at2759"/>
<evidence type="ECO:0000259" key="2">
    <source>
        <dbReference type="Pfam" id="PF18885"/>
    </source>
</evidence>
<evidence type="ECO:0000313" key="4">
    <source>
        <dbReference type="Proteomes" id="UP000054630"/>
    </source>
</evidence>
<evidence type="ECO:0000256" key="1">
    <source>
        <dbReference type="SAM" id="SignalP"/>
    </source>
</evidence>
<dbReference type="AlphaFoldDB" id="A0A0V0RFD8"/>
<keyword evidence="4" id="KW-1185">Reference proteome</keyword>